<feature type="transmembrane region" description="Helical" evidence="2">
    <location>
        <begin position="232"/>
        <end position="262"/>
    </location>
</feature>
<keyword evidence="1" id="KW-0175">Coiled coil</keyword>
<accession>A0ABT9PZM1</accession>
<dbReference type="Proteomes" id="UP001241472">
    <property type="component" value="Unassembled WGS sequence"/>
</dbReference>
<feature type="transmembrane region" description="Helical" evidence="2">
    <location>
        <begin position="202"/>
        <end position="225"/>
    </location>
</feature>
<feature type="transmembrane region" description="Helical" evidence="2">
    <location>
        <begin position="831"/>
        <end position="850"/>
    </location>
</feature>
<feature type="transmembrane region" description="Helical" evidence="2">
    <location>
        <begin position="325"/>
        <end position="344"/>
    </location>
</feature>
<evidence type="ECO:0000256" key="2">
    <source>
        <dbReference type="SAM" id="Phobius"/>
    </source>
</evidence>
<feature type="transmembrane region" description="Helical" evidence="2">
    <location>
        <begin position="299"/>
        <end position="319"/>
    </location>
</feature>
<feature type="transmembrane region" description="Helical" evidence="2">
    <location>
        <begin position="759"/>
        <end position="779"/>
    </location>
</feature>
<feature type="transmembrane region" description="Helical" evidence="2">
    <location>
        <begin position="729"/>
        <end position="747"/>
    </location>
</feature>
<dbReference type="EMBL" id="JAUSRF010000013">
    <property type="protein sequence ID" value="MDP9839169.1"/>
    <property type="molecule type" value="Genomic_DNA"/>
</dbReference>
<feature type="transmembrane region" description="Helical" evidence="2">
    <location>
        <begin position="596"/>
        <end position="614"/>
    </location>
</feature>
<keyword evidence="2" id="KW-1133">Transmembrane helix</keyword>
<reference evidence="3 4" key="1">
    <citation type="submission" date="2023-07" db="EMBL/GenBank/DDBJ databases">
        <title>Sorghum-associated microbial communities from plants grown in Nebraska, USA.</title>
        <authorList>
            <person name="Schachtman D."/>
        </authorList>
    </citation>
    <scope>NUCLEOTIDE SEQUENCE [LARGE SCALE GENOMIC DNA]</scope>
    <source>
        <strain evidence="3 4">DS1307</strain>
    </source>
</reference>
<keyword evidence="4" id="KW-1185">Reference proteome</keyword>
<comment type="caution">
    <text evidence="3">The sequence shown here is derived from an EMBL/GenBank/DDBJ whole genome shotgun (WGS) entry which is preliminary data.</text>
</comment>
<organism evidence="3 4">
    <name type="scientific">Neorhizobium huautlense</name>
    <dbReference type="NCBI Taxonomy" id="67774"/>
    <lineage>
        <taxon>Bacteria</taxon>
        <taxon>Pseudomonadati</taxon>
        <taxon>Pseudomonadota</taxon>
        <taxon>Alphaproteobacteria</taxon>
        <taxon>Hyphomicrobiales</taxon>
        <taxon>Rhizobiaceae</taxon>
        <taxon>Rhizobium/Agrobacterium group</taxon>
        <taxon>Neorhizobium</taxon>
    </lineage>
</organism>
<dbReference type="InterPro" id="IPR014600">
    <property type="entry name" value="UCP035905_mem"/>
</dbReference>
<feature type="transmembrane region" description="Helical" evidence="2">
    <location>
        <begin position="365"/>
        <end position="385"/>
    </location>
</feature>
<feature type="transmembrane region" description="Helical" evidence="2">
    <location>
        <begin position="629"/>
        <end position="650"/>
    </location>
</feature>
<feature type="transmembrane region" description="Helical" evidence="2">
    <location>
        <begin position="459"/>
        <end position="479"/>
    </location>
</feature>
<evidence type="ECO:0000313" key="4">
    <source>
        <dbReference type="Proteomes" id="UP001241472"/>
    </source>
</evidence>
<feature type="transmembrane region" description="Helical" evidence="2">
    <location>
        <begin position="883"/>
        <end position="903"/>
    </location>
</feature>
<feature type="transmembrane region" description="Helical" evidence="2">
    <location>
        <begin position="662"/>
        <end position="679"/>
    </location>
</feature>
<feature type="transmembrane region" description="Helical" evidence="2">
    <location>
        <begin position="571"/>
        <end position="589"/>
    </location>
</feature>
<gene>
    <name evidence="3" type="ORF">J2T09_003944</name>
</gene>
<feature type="transmembrane region" description="Helical" evidence="2">
    <location>
        <begin position="791"/>
        <end position="811"/>
    </location>
</feature>
<feature type="transmembrane region" description="Helical" evidence="2">
    <location>
        <begin position="274"/>
        <end position="292"/>
    </location>
</feature>
<feature type="transmembrane region" description="Helical" evidence="2">
    <location>
        <begin position="546"/>
        <end position="565"/>
    </location>
</feature>
<feature type="transmembrane region" description="Helical" evidence="2">
    <location>
        <begin position="521"/>
        <end position="539"/>
    </location>
</feature>
<dbReference type="Pfam" id="PF10101">
    <property type="entry name" value="DUF2339"/>
    <property type="match status" value="1"/>
</dbReference>
<feature type="transmembrane region" description="Helical" evidence="2">
    <location>
        <begin position="391"/>
        <end position="408"/>
    </location>
</feature>
<name>A0ABT9PZM1_9HYPH</name>
<feature type="transmembrane region" description="Helical" evidence="2">
    <location>
        <begin position="857"/>
        <end position="877"/>
    </location>
</feature>
<proteinExistence type="predicted"/>
<dbReference type="PANTHER" id="PTHR38434">
    <property type="entry name" value="BLL2549 PROTEIN"/>
    <property type="match status" value="1"/>
</dbReference>
<dbReference type="PANTHER" id="PTHR38434:SF1">
    <property type="entry name" value="BLL2549 PROTEIN"/>
    <property type="match status" value="1"/>
</dbReference>
<feature type="transmembrane region" description="Helical" evidence="2">
    <location>
        <begin position="491"/>
        <end position="509"/>
    </location>
</feature>
<feature type="transmembrane region" description="Helical" evidence="2">
    <location>
        <begin position="415"/>
        <end position="439"/>
    </location>
</feature>
<sequence length="928" mass="98731">MLPLFPLLIFVLIIVGLALQRNTAKRVDRLEKEIKALQARITGMALAAPATEATETGRIEPIAETLPAEEQATPSQEALAEPQVAAMASETETPAVQEAVLSTPETAAHQPAIVAAPQPEERESFESWLGARWAVWVGGVALAFGGLFLVKYTIEAGLLGPAARLSLAMLFGLVLMAGGELIRRRAMPDLSDRFGNAMIPGALTAAGAVTLMGAVWASYAVYGFIGPTPAFLALALVSFATIALSLLHGQALAGLGLLASLITPALVATDNPSANALFGFLALVWLAVIAASRLRQWTVVPTLANIGLGLWSVAFLSGSARETSMIQPTLTLLVMLAGTCFYWPGRYASLIGPEKAGISVLLGRMPLQTTLSVSLVTVFFALAMLGSEPMGAFDLLACASVLLAALAASGALRAYAVWPAILAAVGAVLGMTVIAVNWLDAVSILLDGQSAATAPVEPHVWVYLLLGAVFPACGFAFLARFRQSEPDFSKIWAFLMPAVPVAIATISFFNFGNITRDWTHGLYGIALGLALLAGADWLFRRSDNKIDWPANLLVAGSFAGFTLALHTLTNGVTTTIALAVLGFLYVLGMRIRSWPSLPWMMAAATMIVFGRIAWEPTVIGANSLGTTPFFNALLPGYGIPTLLAIASAWMLRNSDDFRIRNIMQALASLSALITVAVLVRHAMNGGTLETTVPTLGEQSIYTLITVGFSGILMMLDLKSPSPVFRYGSMIAGVLATANVLSLHLLSLNPYISGEGTGPWPFFNLLLLGYLMPALAYALVAWLARERRPMPYVLMLAISGGVLGFAWATLSVRRFWQGENIADWKGFLAAETYTYSVVWLLIGIVLLVLGSRFNQRSLRLASAALVLIAVLKVFLIDMSNLEGILRALSFMGLGLVLIGIGLFYQRILVKKDGNKRPVDSVGAPEGTVS</sequence>
<keyword evidence="2" id="KW-0812">Transmembrane</keyword>
<evidence type="ECO:0000313" key="3">
    <source>
        <dbReference type="EMBL" id="MDP9839169.1"/>
    </source>
</evidence>
<feature type="transmembrane region" description="Helical" evidence="2">
    <location>
        <begin position="162"/>
        <end position="182"/>
    </location>
</feature>
<evidence type="ECO:0000256" key="1">
    <source>
        <dbReference type="SAM" id="Coils"/>
    </source>
</evidence>
<dbReference type="InterPro" id="IPR019286">
    <property type="entry name" value="DUF2339_TM"/>
</dbReference>
<dbReference type="PIRSF" id="PIRSF035905">
    <property type="entry name" value="UCP035905_mp"/>
    <property type="match status" value="1"/>
</dbReference>
<keyword evidence="2" id="KW-0472">Membrane</keyword>
<feature type="coiled-coil region" evidence="1">
    <location>
        <begin position="20"/>
        <end position="47"/>
    </location>
</feature>
<feature type="transmembrane region" description="Helical" evidence="2">
    <location>
        <begin position="699"/>
        <end position="717"/>
    </location>
</feature>
<protein>
    <submittedName>
        <fullName evidence="3">Membrane protein</fullName>
    </submittedName>
</protein>
<feature type="transmembrane region" description="Helical" evidence="2">
    <location>
        <begin position="133"/>
        <end position="150"/>
    </location>
</feature>